<accession>A0ABV1HNN6</accession>
<proteinExistence type="predicted"/>
<gene>
    <name evidence="3" type="ORF">WMO41_12330</name>
</gene>
<keyword evidence="2" id="KW-0472">Membrane</keyword>
<protein>
    <recommendedName>
        <fullName evidence="5">FeoB-associated Cys-rich membrane protein</fullName>
    </recommendedName>
</protein>
<evidence type="ECO:0000313" key="3">
    <source>
        <dbReference type="EMBL" id="MEQ2563940.1"/>
    </source>
</evidence>
<keyword evidence="2" id="KW-0812">Transmembrane</keyword>
<dbReference type="EMBL" id="JBBMFJ010000028">
    <property type="protein sequence ID" value="MEQ2563940.1"/>
    <property type="molecule type" value="Genomic_DNA"/>
</dbReference>
<feature type="compositionally biased region" description="Basic and acidic residues" evidence="1">
    <location>
        <begin position="32"/>
        <end position="49"/>
    </location>
</feature>
<sequence length="76" mass="8193">MEVLMGIFVKACVAVVVGVICLTGLILYSKKKDREEAQSGEAGKNHTDSGHMTCSGDCSKCFSHCGSENIKQQQKQ</sequence>
<dbReference type="Proteomes" id="UP001437460">
    <property type="component" value="Unassembled WGS sequence"/>
</dbReference>
<evidence type="ECO:0000313" key="4">
    <source>
        <dbReference type="Proteomes" id="UP001437460"/>
    </source>
</evidence>
<evidence type="ECO:0008006" key="5">
    <source>
        <dbReference type="Google" id="ProtNLM"/>
    </source>
</evidence>
<feature type="region of interest" description="Disordered" evidence="1">
    <location>
        <begin position="32"/>
        <end position="53"/>
    </location>
</feature>
<dbReference type="RefSeq" id="WP_177292171.1">
    <property type="nucleotide sequence ID" value="NZ_JBBMFJ010000028.1"/>
</dbReference>
<organism evidence="3 4">
    <name type="scientific">Ventrimonas faecis</name>
    <dbReference type="NCBI Taxonomy" id="3133170"/>
    <lineage>
        <taxon>Bacteria</taxon>
        <taxon>Bacillati</taxon>
        <taxon>Bacillota</taxon>
        <taxon>Clostridia</taxon>
        <taxon>Lachnospirales</taxon>
        <taxon>Lachnospiraceae</taxon>
        <taxon>Ventrimonas</taxon>
    </lineage>
</organism>
<keyword evidence="4" id="KW-1185">Reference proteome</keyword>
<name>A0ABV1HNN6_9FIRM</name>
<reference evidence="3 4" key="1">
    <citation type="submission" date="2024-03" db="EMBL/GenBank/DDBJ databases">
        <title>Human intestinal bacterial collection.</title>
        <authorList>
            <person name="Pauvert C."/>
            <person name="Hitch T.C.A."/>
            <person name="Clavel T."/>
        </authorList>
    </citation>
    <scope>NUCLEOTIDE SEQUENCE [LARGE SCALE GENOMIC DNA]</scope>
    <source>
        <strain evidence="3 4">CLA-AP-H27</strain>
    </source>
</reference>
<evidence type="ECO:0000256" key="2">
    <source>
        <dbReference type="SAM" id="Phobius"/>
    </source>
</evidence>
<comment type="caution">
    <text evidence="3">The sequence shown here is derived from an EMBL/GenBank/DDBJ whole genome shotgun (WGS) entry which is preliminary data.</text>
</comment>
<feature type="transmembrane region" description="Helical" evidence="2">
    <location>
        <begin position="6"/>
        <end position="28"/>
    </location>
</feature>
<evidence type="ECO:0000256" key="1">
    <source>
        <dbReference type="SAM" id="MobiDB-lite"/>
    </source>
</evidence>
<keyword evidence="2" id="KW-1133">Transmembrane helix</keyword>